<dbReference type="GO" id="GO:0005886">
    <property type="term" value="C:plasma membrane"/>
    <property type="evidence" value="ECO:0007669"/>
    <property type="project" value="UniProtKB-SubCell"/>
</dbReference>
<keyword evidence="3" id="KW-1003">Cell membrane</keyword>
<evidence type="ECO:0000313" key="13">
    <source>
        <dbReference type="Proteomes" id="UP000550736"/>
    </source>
</evidence>
<feature type="domain" description="Amino acid permease/ SLC12A" evidence="9">
    <location>
        <begin position="13"/>
        <end position="451"/>
    </location>
</feature>
<reference evidence="12 13" key="1">
    <citation type="submission" date="2020-04" db="EMBL/GenBank/DDBJ databases">
        <title>The Epidemiology and Molecular Characteristics of Linezolid-Resistant Staphylococcus capitis in Huashan Hospital, Shanghai.</title>
        <authorList>
            <person name="Ding L."/>
            <person name="Li P."/>
            <person name="Yang Y."/>
            <person name="Lin D."/>
            <person name="Xu X."/>
        </authorList>
    </citation>
    <scope>NUCLEOTIDE SEQUENCE [LARGE SCALE GENOMIC DNA]</scope>
    <source>
        <strain evidence="11 13">12-86</strain>
        <strain evidence="10 12">17-84</strain>
    </source>
</reference>
<dbReference type="Proteomes" id="UP000538955">
    <property type="component" value="Unassembled WGS sequence"/>
</dbReference>
<dbReference type="PIRSF" id="PIRSF006060">
    <property type="entry name" value="AA_transporter"/>
    <property type="match status" value="1"/>
</dbReference>
<feature type="transmembrane region" description="Helical" evidence="8">
    <location>
        <begin position="120"/>
        <end position="143"/>
    </location>
</feature>
<organism evidence="11 13">
    <name type="scientific">Staphylococcus capitis</name>
    <dbReference type="NCBI Taxonomy" id="29388"/>
    <lineage>
        <taxon>Bacteria</taxon>
        <taxon>Bacillati</taxon>
        <taxon>Bacillota</taxon>
        <taxon>Bacilli</taxon>
        <taxon>Bacillales</taxon>
        <taxon>Staphylococcaceae</taxon>
        <taxon>Staphylococcus</taxon>
    </lineage>
</organism>
<keyword evidence="6 8" id="KW-1133">Transmembrane helix</keyword>
<dbReference type="GeneID" id="93668658"/>
<dbReference type="PANTHER" id="PTHR43495:SF2">
    <property type="entry name" value="D-SERINE_D-ALANINE_GLYCINE TRANSPORTER"/>
    <property type="match status" value="1"/>
</dbReference>
<evidence type="ECO:0000256" key="7">
    <source>
        <dbReference type="ARBA" id="ARBA00023136"/>
    </source>
</evidence>
<feature type="transmembrane region" description="Helical" evidence="8">
    <location>
        <begin position="426"/>
        <end position="442"/>
    </location>
</feature>
<evidence type="ECO:0000313" key="10">
    <source>
        <dbReference type="EMBL" id="NMK54741.1"/>
    </source>
</evidence>
<accession>A0A7X9WF12</accession>
<keyword evidence="2" id="KW-0813">Transport</keyword>
<comment type="subcellular location">
    <subcellularLocation>
        <location evidence="1">Cell membrane</location>
        <topology evidence="1">Multi-pass membrane protein</topology>
    </subcellularLocation>
</comment>
<dbReference type="InterPro" id="IPR004841">
    <property type="entry name" value="AA-permease/SLC12A_dom"/>
</dbReference>
<keyword evidence="4 8" id="KW-0812">Transmembrane</keyword>
<feature type="transmembrane region" description="Helical" evidence="8">
    <location>
        <begin position="155"/>
        <end position="177"/>
    </location>
</feature>
<feature type="transmembrane region" description="Helical" evidence="8">
    <location>
        <begin position="80"/>
        <end position="100"/>
    </location>
</feature>
<evidence type="ECO:0000259" key="9">
    <source>
        <dbReference type="Pfam" id="PF00324"/>
    </source>
</evidence>
<keyword evidence="12" id="KW-1185">Reference proteome</keyword>
<evidence type="ECO:0000313" key="11">
    <source>
        <dbReference type="EMBL" id="NMK97865.1"/>
    </source>
</evidence>
<evidence type="ECO:0000313" key="12">
    <source>
        <dbReference type="Proteomes" id="UP000538955"/>
    </source>
</evidence>
<dbReference type="AlphaFoldDB" id="A0A7X9WF12"/>
<feature type="transmembrane region" description="Helical" evidence="8">
    <location>
        <begin position="356"/>
        <end position="382"/>
    </location>
</feature>
<feature type="transmembrane region" description="Helical" evidence="8">
    <location>
        <begin position="197"/>
        <end position="216"/>
    </location>
</feature>
<feature type="transmembrane region" description="Helical" evidence="8">
    <location>
        <begin position="42"/>
        <end position="60"/>
    </location>
</feature>
<dbReference type="GO" id="GO:0006865">
    <property type="term" value="P:amino acid transport"/>
    <property type="evidence" value="ECO:0007669"/>
    <property type="project" value="UniProtKB-KW"/>
</dbReference>
<feature type="transmembrane region" description="Helical" evidence="8">
    <location>
        <begin position="402"/>
        <end position="420"/>
    </location>
</feature>
<comment type="caution">
    <text evidence="11">The sequence shown here is derived from an EMBL/GenBank/DDBJ whole genome shotgun (WGS) entry which is preliminary data.</text>
</comment>
<dbReference type="EMBL" id="JABBLX010000023">
    <property type="protein sequence ID" value="NMK97865.1"/>
    <property type="molecule type" value="Genomic_DNA"/>
</dbReference>
<dbReference type="EMBL" id="JABBMI010000069">
    <property type="protein sequence ID" value="NMK54741.1"/>
    <property type="molecule type" value="Genomic_DNA"/>
</dbReference>
<keyword evidence="7 8" id="KW-0472">Membrane</keyword>
<evidence type="ECO:0000256" key="8">
    <source>
        <dbReference type="SAM" id="Phobius"/>
    </source>
</evidence>
<dbReference type="PANTHER" id="PTHR43495">
    <property type="entry name" value="GABA PERMEASE"/>
    <property type="match status" value="1"/>
</dbReference>
<dbReference type="Gene3D" id="1.20.1740.10">
    <property type="entry name" value="Amino acid/polyamine transporter I"/>
    <property type="match status" value="1"/>
</dbReference>
<feature type="transmembrane region" description="Helical" evidence="8">
    <location>
        <begin position="237"/>
        <end position="256"/>
    </location>
</feature>
<evidence type="ECO:0000256" key="5">
    <source>
        <dbReference type="ARBA" id="ARBA00022970"/>
    </source>
</evidence>
<evidence type="ECO:0000256" key="6">
    <source>
        <dbReference type="ARBA" id="ARBA00022989"/>
    </source>
</evidence>
<sequence>MARQLHRELNNRHIQLIAIGGAIGTGLFLGSGQTISLTGPSLLFTYMIIGIILFAFMRALGELLLSNSKFNSFVDIANEYLGPFGGFVIGWTYWICWVVSSMSDLTAMGQYFAFWYPQVPHWLTVLFIVLILISFNLLGARLFGELEFWFSIIKVVTIVAMVIVGLVLIFLSFKTHYGHASFTNLVKHGGMFPHGPFGFLMSFQIAVYSFIGIELIGVTAGETKDPEKTIPKAINNVPIRILLFYIGGLLVIMSVIPWDNIDPDSSPFVKLFSIIGIPFAAGIVNFVVLTAAASATNSGIYSNSRILFGLAKQGLGPKVLTKTNSNGVPYLSMFVSSITLLVAALLNFIFPDAIKLFIYVTTLSTVLFLVVWAMIIVSYIVYVRKDPEAHRNSKFKLFGGQGVAFVVLAFFFFVFILLFFSADTRAAIFISPIWFIFLFFYYKKYKSNAKALAEKQHLSNQKQTKNI</sequence>
<keyword evidence="5" id="KW-0029">Amino-acid transport</keyword>
<feature type="transmembrane region" description="Helical" evidence="8">
    <location>
        <begin position="328"/>
        <end position="350"/>
    </location>
</feature>
<dbReference type="GO" id="GO:0055085">
    <property type="term" value="P:transmembrane transport"/>
    <property type="evidence" value="ECO:0007669"/>
    <property type="project" value="InterPro"/>
</dbReference>
<evidence type="ECO:0000256" key="4">
    <source>
        <dbReference type="ARBA" id="ARBA00022692"/>
    </source>
</evidence>
<name>A0A7X9WF12_STACP</name>
<proteinExistence type="predicted"/>
<protein>
    <submittedName>
        <fullName evidence="11">Amino acid permease</fullName>
    </submittedName>
</protein>
<gene>
    <name evidence="11" type="ORF">HHM13_07150</name>
    <name evidence="10" type="ORF">HHM24_08405</name>
</gene>
<dbReference type="Proteomes" id="UP000550736">
    <property type="component" value="Unassembled WGS sequence"/>
</dbReference>
<evidence type="ECO:0000256" key="2">
    <source>
        <dbReference type="ARBA" id="ARBA00022448"/>
    </source>
</evidence>
<feature type="transmembrane region" description="Helical" evidence="8">
    <location>
        <begin position="12"/>
        <end position="30"/>
    </location>
</feature>
<dbReference type="Pfam" id="PF00324">
    <property type="entry name" value="AA_permease"/>
    <property type="match status" value="1"/>
</dbReference>
<dbReference type="FunFam" id="1.20.1740.10:FF:000001">
    <property type="entry name" value="Amino acid permease"/>
    <property type="match status" value="1"/>
</dbReference>
<dbReference type="RefSeq" id="WP_002432511.1">
    <property type="nucleotide sequence ID" value="NZ_AP014956.1"/>
</dbReference>
<evidence type="ECO:0000256" key="3">
    <source>
        <dbReference type="ARBA" id="ARBA00022475"/>
    </source>
</evidence>
<evidence type="ECO:0000256" key="1">
    <source>
        <dbReference type="ARBA" id="ARBA00004651"/>
    </source>
</evidence>
<feature type="transmembrane region" description="Helical" evidence="8">
    <location>
        <begin position="268"/>
        <end position="295"/>
    </location>
</feature>